<dbReference type="SUPFAM" id="SSF48452">
    <property type="entry name" value="TPR-like"/>
    <property type="match status" value="1"/>
</dbReference>
<keyword evidence="1" id="KW-0175">Coiled coil</keyword>
<dbReference type="EMBL" id="CP011125">
    <property type="protein sequence ID" value="AKF10684.1"/>
    <property type="molecule type" value="Genomic_DNA"/>
</dbReference>
<evidence type="ECO:0000256" key="1">
    <source>
        <dbReference type="SAM" id="Coils"/>
    </source>
</evidence>
<dbReference type="Proteomes" id="UP000034883">
    <property type="component" value="Chromosome"/>
</dbReference>
<evidence type="ECO:0000313" key="2">
    <source>
        <dbReference type="EMBL" id="AKF10684.1"/>
    </source>
</evidence>
<name>A0A0F6SHM1_9BACT</name>
<protein>
    <submittedName>
        <fullName evidence="2">TPR repeat containing exported protein</fullName>
    </submittedName>
</protein>
<reference evidence="2 3" key="1">
    <citation type="submission" date="2015-03" db="EMBL/GenBank/DDBJ databases">
        <title>Genome assembly of Sandaracinus amylolyticus DSM 53668.</title>
        <authorList>
            <person name="Sharma G."/>
            <person name="Subramanian S."/>
        </authorList>
    </citation>
    <scope>NUCLEOTIDE SEQUENCE [LARGE SCALE GENOMIC DNA]</scope>
    <source>
        <strain evidence="2 3">DSM 53668</strain>
    </source>
</reference>
<dbReference type="STRING" id="927083.DB32_007833"/>
<dbReference type="KEGG" id="samy:DB32_007833"/>
<dbReference type="AlphaFoldDB" id="A0A0F6SHM1"/>
<keyword evidence="3" id="KW-1185">Reference proteome</keyword>
<organism evidence="2 3">
    <name type="scientific">Sandaracinus amylolyticus</name>
    <dbReference type="NCBI Taxonomy" id="927083"/>
    <lineage>
        <taxon>Bacteria</taxon>
        <taxon>Pseudomonadati</taxon>
        <taxon>Myxococcota</taxon>
        <taxon>Polyangia</taxon>
        <taxon>Polyangiales</taxon>
        <taxon>Sandaracinaceae</taxon>
        <taxon>Sandaracinus</taxon>
    </lineage>
</organism>
<evidence type="ECO:0000313" key="3">
    <source>
        <dbReference type="Proteomes" id="UP000034883"/>
    </source>
</evidence>
<sequence length="268" mass="29809">MGLAAGSALLSACWATTERFDRLAARVQSLETRSASLETDVGAQVEHAKTKVAELEQVLERATQVVTRSSADTGAQVEALQEQIARQEGAIAELQHELSRLHEEFREQQTDYENRMKKLARRAGIDMPLEETEIPADREQHWQAALRAVESRDFSTARALYRAYVTRYRDDARADDAQLAIGRSYLTEDRPATALGELRRVISDFQQGDAVPAALLAMGDAFYRLHACGEARTALDTLIRAHPRSPLAAEARTKLREIQRAPSGYCTS</sequence>
<accession>A0A0F6SHM1</accession>
<dbReference type="Gene3D" id="1.25.40.10">
    <property type="entry name" value="Tetratricopeptide repeat domain"/>
    <property type="match status" value="1"/>
</dbReference>
<proteinExistence type="predicted"/>
<feature type="coiled-coil region" evidence="1">
    <location>
        <begin position="20"/>
        <end position="122"/>
    </location>
</feature>
<dbReference type="InterPro" id="IPR011990">
    <property type="entry name" value="TPR-like_helical_dom_sf"/>
</dbReference>
<gene>
    <name evidence="2" type="ORF">DB32_007833</name>
</gene>